<comment type="caution">
    <text evidence="1">The sequence shown here is derived from an EMBL/GenBank/DDBJ whole genome shotgun (WGS) entry which is preliminary data.</text>
</comment>
<evidence type="ECO:0000313" key="1">
    <source>
        <dbReference type="EMBL" id="KAK4010488.1"/>
    </source>
</evidence>
<gene>
    <name evidence="1" type="ORF">OUZ56_019631</name>
</gene>
<protein>
    <submittedName>
        <fullName evidence="1">Uncharacterized protein</fullName>
    </submittedName>
</protein>
<dbReference type="EMBL" id="JAOYFB010000003">
    <property type="protein sequence ID" value="KAK4010488.1"/>
    <property type="molecule type" value="Genomic_DNA"/>
</dbReference>
<sequence>MSLVDELGSLEPNDSFLLYFNHILSRKGGEMFAYLLRFGLPLRKNKSSSGNVRQDTKKIASLWKKHFLRGCRCYAIISTVCATSFLFDGRIESVQVCTQFP</sequence>
<proteinExistence type="predicted"/>
<name>A0ABQ9ZC73_9CRUS</name>
<accession>A0ABQ9ZC73</accession>
<reference evidence="1 2" key="1">
    <citation type="journal article" date="2023" name="Nucleic Acids Res.">
        <title>The hologenome of Daphnia magna reveals possible DNA methylation and microbiome-mediated evolution of the host genome.</title>
        <authorList>
            <person name="Chaturvedi A."/>
            <person name="Li X."/>
            <person name="Dhandapani V."/>
            <person name="Marshall H."/>
            <person name="Kissane S."/>
            <person name="Cuenca-Cambronero M."/>
            <person name="Asole G."/>
            <person name="Calvet F."/>
            <person name="Ruiz-Romero M."/>
            <person name="Marangio P."/>
            <person name="Guigo R."/>
            <person name="Rago D."/>
            <person name="Mirbahai L."/>
            <person name="Eastwood N."/>
            <person name="Colbourne J.K."/>
            <person name="Zhou J."/>
            <person name="Mallon E."/>
            <person name="Orsini L."/>
        </authorList>
    </citation>
    <scope>NUCLEOTIDE SEQUENCE [LARGE SCALE GENOMIC DNA]</scope>
    <source>
        <strain evidence="1">LRV0_1</strain>
    </source>
</reference>
<organism evidence="1 2">
    <name type="scientific">Daphnia magna</name>
    <dbReference type="NCBI Taxonomy" id="35525"/>
    <lineage>
        <taxon>Eukaryota</taxon>
        <taxon>Metazoa</taxon>
        <taxon>Ecdysozoa</taxon>
        <taxon>Arthropoda</taxon>
        <taxon>Crustacea</taxon>
        <taxon>Branchiopoda</taxon>
        <taxon>Diplostraca</taxon>
        <taxon>Cladocera</taxon>
        <taxon>Anomopoda</taxon>
        <taxon>Daphniidae</taxon>
        <taxon>Daphnia</taxon>
    </lineage>
</organism>
<dbReference type="Proteomes" id="UP001234178">
    <property type="component" value="Unassembled WGS sequence"/>
</dbReference>
<keyword evidence="2" id="KW-1185">Reference proteome</keyword>
<evidence type="ECO:0000313" key="2">
    <source>
        <dbReference type="Proteomes" id="UP001234178"/>
    </source>
</evidence>